<evidence type="ECO:0000256" key="3">
    <source>
        <dbReference type="ARBA" id="ARBA00022553"/>
    </source>
</evidence>
<keyword evidence="7" id="KW-0472">Membrane</keyword>
<dbReference type="InterPro" id="IPR004358">
    <property type="entry name" value="Sig_transdc_His_kin-like_C"/>
</dbReference>
<sequence>MNNLTPKGIALRISFLVATIVTIIVLLAQTYADKYNLLVLVCVYPATFISSYYGFLIAIEKFIYTKIKLVYRTIHNLKRNKTTEFNKLNLDKDILTQVREDVIEWDKTNKQEIERLKDMESYRREFVGNVSHELKTPIFNIQGYLLTLLEGGIYDENINVSYLTKANKSVERMIAIIDDLDQITKLEAGVIEMNLKKVDLIELTKETINSIDITAQEKNIKTSVVNHTNKPSVFVLADSDKISQVLVNLIVNSFKYGKEDGETKIEFFDMDEFILVEVSDNGQGIPEEHHTRLFERFYRTDKGRARNAGGSGLGLSIVKHIIEAHEQTINVRSTPDVGSTFSFTLKKFTNK</sequence>
<dbReference type="InterPro" id="IPR050351">
    <property type="entry name" value="BphY/WalK/GraS-like"/>
</dbReference>
<dbReference type="InterPro" id="IPR003594">
    <property type="entry name" value="HATPase_dom"/>
</dbReference>
<dbReference type="GO" id="GO:0005886">
    <property type="term" value="C:plasma membrane"/>
    <property type="evidence" value="ECO:0007669"/>
    <property type="project" value="TreeGrafter"/>
</dbReference>
<dbReference type="OrthoDB" id="9813151at2"/>
<reference evidence="9 10" key="1">
    <citation type="submission" date="2019-08" db="EMBL/GenBank/DDBJ databases">
        <title>Genome of Vicingus serpentipes NCIMB 15042.</title>
        <authorList>
            <person name="Bowman J.P."/>
        </authorList>
    </citation>
    <scope>NUCLEOTIDE SEQUENCE [LARGE SCALE GENOMIC DNA]</scope>
    <source>
        <strain evidence="9 10">NCIMB 15042</strain>
    </source>
</reference>
<dbReference type="SUPFAM" id="SSF55874">
    <property type="entry name" value="ATPase domain of HSP90 chaperone/DNA topoisomerase II/histidine kinase"/>
    <property type="match status" value="1"/>
</dbReference>
<keyword evidence="7" id="KW-1133">Transmembrane helix</keyword>
<feature type="transmembrane region" description="Helical" evidence="7">
    <location>
        <begin position="9"/>
        <end position="31"/>
    </location>
</feature>
<dbReference type="Proteomes" id="UP000321721">
    <property type="component" value="Unassembled WGS sequence"/>
</dbReference>
<keyword evidence="7" id="KW-0812">Transmembrane</keyword>
<keyword evidence="4" id="KW-0808">Transferase</keyword>
<keyword evidence="6" id="KW-0902">Two-component regulatory system</keyword>
<evidence type="ECO:0000256" key="2">
    <source>
        <dbReference type="ARBA" id="ARBA00012438"/>
    </source>
</evidence>
<comment type="caution">
    <text evidence="9">The sequence shown here is derived from an EMBL/GenBank/DDBJ whole genome shotgun (WGS) entry which is preliminary data.</text>
</comment>
<dbReference type="InterPro" id="IPR036097">
    <property type="entry name" value="HisK_dim/P_sf"/>
</dbReference>
<dbReference type="Pfam" id="PF02518">
    <property type="entry name" value="HATPase_c"/>
    <property type="match status" value="1"/>
</dbReference>
<evidence type="ECO:0000256" key="6">
    <source>
        <dbReference type="ARBA" id="ARBA00023012"/>
    </source>
</evidence>
<protein>
    <recommendedName>
        <fullName evidence="2">histidine kinase</fullName>
        <ecNumber evidence="2">2.7.13.3</ecNumber>
    </recommendedName>
</protein>
<dbReference type="FunFam" id="3.30.565.10:FF:000006">
    <property type="entry name" value="Sensor histidine kinase WalK"/>
    <property type="match status" value="1"/>
</dbReference>
<keyword evidence="5 9" id="KW-0418">Kinase</keyword>
<dbReference type="SMART" id="SM00387">
    <property type="entry name" value="HATPase_c"/>
    <property type="match status" value="1"/>
</dbReference>
<dbReference type="Gene3D" id="3.30.565.10">
    <property type="entry name" value="Histidine kinase-like ATPase, C-terminal domain"/>
    <property type="match status" value="1"/>
</dbReference>
<dbReference type="InterPro" id="IPR003661">
    <property type="entry name" value="HisK_dim/P_dom"/>
</dbReference>
<dbReference type="GO" id="GO:0016036">
    <property type="term" value="P:cellular response to phosphate starvation"/>
    <property type="evidence" value="ECO:0007669"/>
    <property type="project" value="TreeGrafter"/>
</dbReference>
<dbReference type="InterPro" id="IPR005467">
    <property type="entry name" value="His_kinase_dom"/>
</dbReference>
<dbReference type="SUPFAM" id="SSF47384">
    <property type="entry name" value="Homodimeric domain of signal transducing histidine kinase"/>
    <property type="match status" value="1"/>
</dbReference>
<dbReference type="GO" id="GO:0000155">
    <property type="term" value="F:phosphorelay sensor kinase activity"/>
    <property type="evidence" value="ECO:0007669"/>
    <property type="project" value="InterPro"/>
</dbReference>
<dbReference type="SMART" id="SM00388">
    <property type="entry name" value="HisKA"/>
    <property type="match status" value="1"/>
</dbReference>
<comment type="catalytic activity">
    <reaction evidence="1">
        <text>ATP + protein L-histidine = ADP + protein N-phospho-L-histidine.</text>
        <dbReference type="EC" id="2.7.13.3"/>
    </reaction>
</comment>
<dbReference type="EMBL" id="VOOS01000004">
    <property type="protein sequence ID" value="TXB64755.1"/>
    <property type="molecule type" value="Genomic_DNA"/>
</dbReference>
<dbReference type="Pfam" id="PF00512">
    <property type="entry name" value="HisKA"/>
    <property type="match status" value="1"/>
</dbReference>
<keyword evidence="3" id="KW-0597">Phosphoprotein</keyword>
<evidence type="ECO:0000259" key="8">
    <source>
        <dbReference type="PROSITE" id="PS50109"/>
    </source>
</evidence>
<dbReference type="PANTHER" id="PTHR45453:SF1">
    <property type="entry name" value="PHOSPHATE REGULON SENSOR PROTEIN PHOR"/>
    <property type="match status" value="1"/>
</dbReference>
<dbReference type="CDD" id="cd00075">
    <property type="entry name" value="HATPase"/>
    <property type="match status" value="1"/>
</dbReference>
<organism evidence="9 10">
    <name type="scientific">Vicingus serpentipes</name>
    <dbReference type="NCBI Taxonomy" id="1926625"/>
    <lineage>
        <taxon>Bacteria</taxon>
        <taxon>Pseudomonadati</taxon>
        <taxon>Bacteroidota</taxon>
        <taxon>Flavobacteriia</taxon>
        <taxon>Flavobacteriales</taxon>
        <taxon>Vicingaceae</taxon>
        <taxon>Vicingus</taxon>
    </lineage>
</organism>
<gene>
    <name evidence="9" type="ORF">FRY74_09900</name>
</gene>
<proteinExistence type="predicted"/>
<evidence type="ECO:0000256" key="4">
    <source>
        <dbReference type="ARBA" id="ARBA00022679"/>
    </source>
</evidence>
<dbReference type="PANTHER" id="PTHR45453">
    <property type="entry name" value="PHOSPHATE REGULON SENSOR PROTEIN PHOR"/>
    <property type="match status" value="1"/>
</dbReference>
<dbReference type="PRINTS" id="PR00344">
    <property type="entry name" value="BCTRLSENSOR"/>
</dbReference>
<evidence type="ECO:0000313" key="10">
    <source>
        <dbReference type="Proteomes" id="UP000321721"/>
    </source>
</evidence>
<dbReference type="RefSeq" id="WP_147101024.1">
    <property type="nucleotide sequence ID" value="NZ_VOOS01000004.1"/>
</dbReference>
<dbReference type="PROSITE" id="PS50109">
    <property type="entry name" value="HIS_KIN"/>
    <property type="match status" value="1"/>
</dbReference>
<keyword evidence="10" id="KW-1185">Reference proteome</keyword>
<evidence type="ECO:0000313" key="9">
    <source>
        <dbReference type="EMBL" id="TXB64755.1"/>
    </source>
</evidence>
<name>A0A5C6RS38_9FLAO</name>
<evidence type="ECO:0000256" key="7">
    <source>
        <dbReference type="SAM" id="Phobius"/>
    </source>
</evidence>
<feature type="domain" description="Histidine kinase" evidence="8">
    <location>
        <begin position="129"/>
        <end position="349"/>
    </location>
</feature>
<dbReference type="EC" id="2.7.13.3" evidence="2"/>
<accession>A0A5C6RS38</accession>
<evidence type="ECO:0000256" key="1">
    <source>
        <dbReference type="ARBA" id="ARBA00000085"/>
    </source>
</evidence>
<evidence type="ECO:0000256" key="5">
    <source>
        <dbReference type="ARBA" id="ARBA00022777"/>
    </source>
</evidence>
<feature type="transmembrane region" description="Helical" evidence="7">
    <location>
        <begin position="37"/>
        <end position="59"/>
    </location>
</feature>
<dbReference type="InterPro" id="IPR036890">
    <property type="entry name" value="HATPase_C_sf"/>
</dbReference>
<dbReference type="Gene3D" id="1.10.287.130">
    <property type="match status" value="1"/>
</dbReference>
<dbReference type="CDD" id="cd00082">
    <property type="entry name" value="HisKA"/>
    <property type="match status" value="1"/>
</dbReference>
<dbReference type="GO" id="GO:0004721">
    <property type="term" value="F:phosphoprotein phosphatase activity"/>
    <property type="evidence" value="ECO:0007669"/>
    <property type="project" value="TreeGrafter"/>
</dbReference>
<dbReference type="AlphaFoldDB" id="A0A5C6RS38"/>